<keyword evidence="1" id="KW-0472">Membrane</keyword>
<protein>
    <submittedName>
        <fullName evidence="2">Uncharacterized protein</fullName>
    </submittedName>
</protein>
<name>A0A1H1J127_NATTX</name>
<accession>A0A1H1J127</accession>
<evidence type="ECO:0000313" key="3">
    <source>
        <dbReference type="Proteomes" id="UP000198848"/>
    </source>
</evidence>
<organism evidence="2 3">
    <name type="scientific">Natronobacterium texcoconense</name>
    <dbReference type="NCBI Taxonomy" id="1095778"/>
    <lineage>
        <taxon>Archaea</taxon>
        <taxon>Methanobacteriati</taxon>
        <taxon>Methanobacteriota</taxon>
        <taxon>Stenosarchaea group</taxon>
        <taxon>Halobacteria</taxon>
        <taxon>Halobacteriales</taxon>
        <taxon>Natrialbaceae</taxon>
        <taxon>Natronobacterium</taxon>
    </lineage>
</organism>
<feature type="transmembrane region" description="Helical" evidence="1">
    <location>
        <begin position="116"/>
        <end position="138"/>
    </location>
</feature>
<proteinExistence type="predicted"/>
<keyword evidence="3" id="KW-1185">Reference proteome</keyword>
<evidence type="ECO:0000256" key="1">
    <source>
        <dbReference type="SAM" id="Phobius"/>
    </source>
</evidence>
<sequence>MDEDAAPPVDPDDPETIQWRRDASTSRTVRLLWSLGVGTFFAAITTIVFWRLYDFAGQISGLAESIVLASIAALVVTVLVLAVSSNSERRLERLVELLPLPVGSPSDRGLSRAIDAAVGTVVMGAVIVILMGTGRFVAQSGIEFGGGIGVGLFTGLAALTIPIALVALVLASFLRSVGAVDRDDGTIYLYDPDHRVDLEVIDDISVREVGDAAVLKLSYRQPDGQYVAGPRRIAVPPSVADEILQLLETRP</sequence>
<feature type="transmembrane region" description="Helical" evidence="1">
    <location>
        <begin position="65"/>
        <end position="83"/>
    </location>
</feature>
<dbReference type="RefSeq" id="WP_090385834.1">
    <property type="nucleotide sequence ID" value="NZ_FNLC01000007.1"/>
</dbReference>
<dbReference type="EMBL" id="FNLC01000007">
    <property type="protein sequence ID" value="SDR43687.1"/>
    <property type="molecule type" value="Genomic_DNA"/>
</dbReference>
<dbReference type="AlphaFoldDB" id="A0A1H1J127"/>
<feature type="transmembrane region" description="Helical" evidence="1">
    <location>
        <begin position="31"/>
        <end position="53"/>
    </location>
</feature>
<keyword evidence="1" id="KW-0812">Transmembrane</keyword>
<reference evidence="3" key="1">
    <citation type="submission" date="2016-10" db="EMBL/GenBank/DDBJ databases">
        <authorList>
            <person name="Varghese N."/>
            <person name="Submissions S."/>
        </authorList>
    </citation>
    <scope>NUCLEOTIDE SEQUENCE [LARGE SCALE GENOMIC DNA]</scope>
    <source>
        <strain evidence="3">DSM 24767</strain>
    </source>
</reference>
<keyword evidence="1" id="KW-1133">Transmembrane helix</keyword>
<feature type="transmembrane region" description="Helical" evidence="1">
    <location>
        <begin position="150"/>
        <end position="174"/>
    </location>
</feature>
<dbReference type="Proteomes" id="UP000198848">
    <property type="component" value="Unassembled WGS sequence"/>
</dbReference>
<gene>
    <name evidence="2" type="ORF">SAMN04489842_3993</name>
</gene>
<evidence type="ECO:0000313" key="2">
    <source>
        <dbReference type="EMBL" id="SDR43687.1"/>
    </source>
</evidence>
<dbReference type="OrthoDB" id="157319at2157"/>